<dbReference type="SUPFAM" id="SSF56112">
    <property type="entry name" value="Protein kinase-like (PK-like)"/>
    <property type="match status" value="1"/>
</dbReference>
<dbReference type="GO" id="GO:0005524">
    <property type="term" value="F:ATP binding"/>
    <property type="evidence" value="ECO:0007669"/>
    <property type="project" value="InterPro"/>
</dbReference>
<dbReference type="InterPro" id="IPR000719">
    <property type="entry name" value="Prot_kinase_dom"/>
</dbReference>
<organism evidence="2 3">
    <name type="scientific">Rhizophagus irregularis (strain DAOM 181602 / DAOM 197198 / MUCL 43194)</name>
    <name type="common">Arbuscular mycorrhizal fungus</name>
    <name type="synonym">Glomus intraradices</name>
    <dbReference type="NCBI Taxonomy" id="747089"/>
    <lineage>
        <taxon>Eukaryota</taxon>
        <taxon>Fungi</taxon>
        <taxon>Fungi incertae sedis</taxon>
        <taxon>Mucoromycota</taxon>
        <taxon>Glomeromycotina</taxon>
        <taxon>Glomeromycetes</taxon>
        <taxon>Glomerales</taxon>
        <taxon>Glomeraceae</taxon>
        <taxon>Rhizophagus</taxon>
    </lineage>
</organism>
<protein>
    <submittedName>
        <fullName evidence="2">Kinase-like domain-containing protein</fullName>
    </submittedName>
</protein>
<reference evidence="2 3" key="1">
    <citation type="journal article" date="2013" name="Proc. Natl. Acad. Sci. U.S.A.">
        <title>Genome of an arbuscular mycorrhizal fungus provides insight into the oldest plant symbiosis.</title>
        <authorList>
            <person name="Tisserant E."/>
            <person name="Malbreil M."/>
            <person name="Kuo A."/>
            <person name="Kohler A."/>
            <person name="Symeonidi A."/>
            <person name="Balestrini R."/>
            <person name="Charron P."/>
            <person name="Duensing N."/>
            <person name="Frei Dit Frey N."/>
            <person name="Gianinazzi-Pearson V."/>
            <person name="Gilbert L.B."/>
            <person name="Handa Y."/>
            <person name="Herr J.R."/>
            <person name="Hijri M."/>
            <person name="Koul R."/>
            <person name="Kawaguchi M."/>
            <person name="Krajinski F."/>
            <person name="Lammers P.J."/>
            <person name="Masclaux F.G."/>
            <person name="Murat C."/>
            <person name="Morin E."/>
            <person name="Ndikumana S."/>
            <person name="Pagni M."/>
            <person name="Petitpierre D."/>
            <person name="Requena N."/>
            <person name="Rosikiewicz P."/>
            <person name="Riley R."/>
            <person name="Saito K."/>
            <person name="San Clemente H."/>
            <person name="Shapiro H."/>
            <person name="van Tuinen D."/>
            <person name="Becard G."/>
            <person name="Bonfante P."/>
            <person name="Paszkowski U."/>
            <person name="Shachar-Hill Y.Y."/>
            <person name="Tuskan G.A."/>
            <person name="Young P.W."/>
            <person name="Sanders I.R."/>
            <person name="Henrissat B."/>
            <person name="Rensing S.A."/>
            <person name="Grigoriev I.V."/>
            <person name="Corradi N."/>
            <person name="Roux C."/>
            <person name="Martin F."/>
        </authorList>
    </citation>
    <scope>NUCLEOTIDE SEQUENCE [LARGE SCALE GENOMIC DNA]</scope>
    <source>
        <strain evidence="2 3">DAOM 197198</strain>
    </source>
</reference>
<dbReference type="VEuPathDB" id="FungiDB:RhiirFUN_021279"/>
<gene>
    <name evidence="2" type="ORF">GLOIN_2v1542878</name>
</gene>
<accession>A0A2P4QJW0</accession>
<evidence type="ECO:0000313" key="3">
    <source>
        <dbReference type="Proteomes" id="UP000018888"/>
    </source>
</evidence>
<evidence type="ECO:0000313" key="2">
    <source>
        <dbReference type="EMBL" id="POG77942.1"/>
    </source>
</evidence>
<dbReference type="Gene3D" id="1.10.510.10">
    <property type="entry name" value="Transferase(Phosphotransferase) domain 1"/>
    <property type="match status" value="2"/>
</dbReference>
<dbReference type="PROSITE" id="PS50011">
    <property type="entry name" value="PROTEIN_KINASE_DOM"/>
    <property type="match status" value="1"/>
</dbReference>
<proteinExistence type="predicted"/>
<dbReference type="PANTHER" id="PTHR44329">
    <property type="entry name" value="SERINE/THREONINE-PROTEIN KINASE TNNI3K-RELATED"/>
    <property type="match status" value="1"/>
</dbReference>
<evidence type="ECO:0000259" key="1">
    <source>
        <dbReference type="PROSITE" id="PS50011"/>
    </source>
</evidence>
<reference evidence="2 3" key="2">
    <citation type="journal article" date="2018" name="New Phytol.">
        <title>High intraspecific genome diversity in the model arbuscular mycorrhizal symbiont Rhizophagus irregularis.</title>
        <authorList>
            <person name="Chen E.C.H."/>
            <person name="Morin E."/>
            <person name="Beaudet D."/>
            <person name="Noel J."/>
            <person name="Yildirir G."/>
            <person name="Ndikumana S."/>
            <person name="Charron P."/>
            <person name="St-Onge C."/>
            <person name="Giorgi J."/>
            <person name="Kruger M."/>
            <person name="Marton T."/>
            <person name="Ropars J."/>
            <person name="Grigoriev I.V."/>
            <person name="Hainaut M."/>
            <person name="Henrissat B."/>
            <person name="Roux C."/>
            <person name="Martin F."/>
            <person name="Corradi N."/>
        </authorList>
    </citation>
    <scope>NUCLEOTIDE SEQUENCE [LARGE SCALE GENOMIC DNA]</scope>
    <source>
        <strain evidence="2 3">DAOM 197198</strain>
    </source>
</reference>
<dbReference type="AlphaFoldDB" id="A0A2P4QJW0"/>
<feature type="domain" description="Protein kinase" evidence="1">
    <location>
        <begin position="1"/>
        <end position="150"/>
    </location>
</feature>
<dbReference type="Pfam" id="PF07714">
    <property type="entry name" value="PK_Tyr_Ser-Thr"/>
    <property type="match status" value="2"/>
</dbReference>
<keyword evidence="3" id="KW-1185">Reference proteome</keyword>
<dbReference type="InterPro" id="IPR001245">
    <property type="entry name" value="Ser-Thr/Tyr_kinase_cat_dom"/>
</dbReference>
<comment type="caution">
    <text evidence="2">The sequence shown here is derived from an EMBL/GenBank/DDBJ whole genome shotgun (WGS) entry which is preliminary data.</text>
</comment>
<dbReference type="GO" id="GO:0004674">
    <property type="term" value="F:protein serine/threonine kinase activity"/>
    <property type="evidence" value="ECO:0007669"/>
    <property type="project" value="TreeGrafter"/>
</dbReference>
<dbReference type="InterPro" id="IPR051681">
    <property type="entry name" value="Ser/Thr_Kinases-Pseudokinases"/>
</dbReference>
<name>A0A2P4QJW0_RHIID</name>
<sequence length="179" mass="21360">MKFNINLREYLQQNHNQLTWNERIKITFLIIDALYFIHIENSIHRDLHSGNILYSQLNDSWRITPEVINGKGYTFRSDIYSIAMLMWEISFGQPPFMNYEHDYILAIDIIDGIRPKIVSEIPSKYKSLMEQCWDANPLKRPDTRTLHKKIREIKSYYQNNPNELPQLITKIDEKTSNIL</sequence>
<feature type="non-terminal residue" evidence="2">
    <location>
        <position position="179"/>
    </location>
</feature>
<dbReference type="Proteomes" id="UP000018888">
    <property type="component" value="Unassembled WGS sequence"/>
</dbReference>
<dbReference type="EMBL" id="AUPC02000036">
    <property type="protein sequence ID" value="POG77942.1"/>
    <property type="molecule type" value="Genomic_DNA"/>
</dbReference>
<dbReference type="InterPro" id="IPR011009">
    <property type="entry name" value="Kinase-like_dom_sf"/>
</dbReference>